<evidence type="ECO:0000313" key="3">
    <source>
        <dbReference type="Proteomes" id="UP000324392"/>
    </source>
</evidence>
<dbReference type="EMBL" id="AP019531">
    <property type="protein sequence ID" value="BBI92613.1"/>
    <property type="molecule type" value="Genomic_DNA"/>
</dbReference>
<reference evidence="2 3" key="1">
    <citation type="submission" date="2019-03" db="EMBL/GenBank/DDBJ databases">
        <title>The genome sequence of Candidatus Serratia symbiotica strain IS.</title>
        <authorList>
            <person name="Nikoh N."/>
            <person name="Koga R."/>
            <person name="Oshima K."/>
            <person name="Hattori M."/>
            <person name="Fukatsu T."/>
        </authorList>
    </citation>
    <scope>NUCLEOTIDE SEQUENCE [LARGE SCALE GENOMIC DNA]</scope>
    <source>
        <strain evidence="2 3">IS</strain>
    </source>
</reference>
<feature type="region of interest" description="Disordered" evidence="1">
    <location>
        <begin position="1"/>
        <end position="20"/>
    </location>
</feature>
<evidence type="ECO:0000313" key="2">
    <source>
        <dbReference type="EMBL" id="BBI92613.1"/>
    </source>
</evidence>
<name>A0A455VHS1_9GAMM</name>
<sequence>MPAATDDDGFSRPGQCNGEQTSFSAIAHQVPVGRDNFQAVSFRISPL</sequence>
<proteinExistence type="predicted"/>
<protein>
    <submittedName>
        <fullName evidence="2">Uncharacterized protein</fullName>
    </submittedName>
</protein>
<gene>
    <name evidence="2" type="ORF">SSYIS1_24170</name>
</gene>
<evidence type="ECO:0000256" key="1">
    <source>
        <dbReference type="SAM" id="MobiDB-lite"/>
    </source>
</evidence>
<dbReference type="AlphaFoldDB" id="A0A455VHS1"/>
<organism evidence="2 3">
    <name type="scientific">Serratia symbiotica</name>
    <dbReference type="NCBI Taxonomy" id="138074"/>
    <lineage>
        <taxon>Bacteria</taxon>
        <taxon>Pseudomonadati</taxon>
        <taxon>Pseudomonadota</taxon>
        <taxon>Gammaproteobacteria</taxon>
        <taxon>Enterobacterales</taxon>
        <taxon>Yersiniaceae</taxon>
        <taxon>Serratia</taxon>
    </lineage>
</organism>
<dbReference type="Proteomes" id="UP000324392">
    <property type="component" value="Chromosome"/>
</dbReference>
<accession>A0A455VHS1</accession>